<organism evidence="2 3">
    <name type="scientific">Wenxinia saemankumensis</name>
    <dbReference type="NCBI Taxonomy" id="1447782"/>
    <lineage>
        <taxon>Bacteria</taxon>
        <taxon>Pseudomonadati</taxon>
        <taxon>Pseudomonadota</taxon>
        <taxon>Alphaproteobacteria</taxon>
        <taxon>Rhodobacterales</taxon>
        <taxon>Roseobacteraceae</taxon>
        <taxon>Wenxinia</taxon>
    </lineage>
</organism>
<dbReference type="STRING" id="1447782.SAMN05444417_0434"/>
<protein>
    <submittedName>
        <fullName evidence="2">Uncharacterized protein</fullName>
    </submittedName>
</protein>
<evidence type="ECO:0000313" key="3">
    <source>
        <dbReference type="Proteomes" id="UP000184292"/>
    </source>
</evidence>
<evidence type="ECO:0000313" key="2">
    <source>
        <dbReference type="EMBL" id="SHI35866.1"/>
    </source>
</evidence>
<sequence length="73" mass="8066">MPLEKLMLILVAAMVAAGLTIWAAATLVAAFAWPMEAALLSGIPLALVLYVLWRLVAERRSDPEDDRYDGMRH</sequence>
<keyword evidence="1" id="KW-1133">Transmembrane helix</keyword>
<feature type="transmembrane region" description="Helical" evidence="1">
    <location>
        <begin position="37"/>
        <end position="57"/>
    </location>
</feature>
<keyword evidence="1" id="KW-0812">Transmembrane</keyword>
<dbReference type="RefSeq" id="WP_073326124.1">
    <property type="nucleotide sequence ID" value="NZ_FQYO01000001.1"/>
</dbReference>
<dbReference type="OrthoDB" id="7869911at2"/>
<name>A0A1M6AH62_9RHOB</name>
<accession>A0A1M6AH62</accession>
<dbReference type="EMBL" id="FQYO01000001">
    <property type="protein sequence ID" value="SHI35866.1"/>
    <property type="molecule type" value="Genomic_DNA"/>
</dbReference>
<dbReference type="AlphaFoldDB" id="A0A1M6AH62"/>
<feature type="transmembrane region" description="Helical" evidence="1">
    <location>
        <begin position="7"/>
        <end position="31"/>
    </location>
</feature>
<keyword evidence="1" id="KW-0472">Membrane</keyword>
<proteinExistence type="predicted"/>
<reference evidence="2 3" key="1">
    <citation type="submission" date="2016-11" db="EMBL/GenBank/DDBJ databases">
        <authorList>
            <person name="Jaros S."/>
            <person name="Januszkiewicz K."/>
            <person name="Wedrychowicz H."/>
        </authorList>
    </citation>
    <scope>NUCLEOTIDE SEQUENCE [LARGE SCALE GENOMIC DNA]</scope>
    <source>
        <strain evidence="2 3">DSM 100565</strain>
    </source>
</reference>
<keyword evidence="3" id="KW-1185">Reference proteome</keyword>
<evidence type="ECO:0000256" key="1">
    <source>
        <dbReference type="SAM" id="Phobius"/>
    </source>
</evidence>
<gene>
    <name evidence="2" type="ORF">SAMN05444417_0434</name>
</gene>
<dbReference type="Proteomes" id="UP000184292">
    <property type="component" value="Unassembled WGS sequence"/>
</dbReference>